<keyword evidence="2" id="KW-0732">Signal</keyword>
<dbReference type="EMBL" id="JBBPBM010000008">
    <property type="protein sequence ID" value="KAK8571958.1"/>
    <property type="molecule type" value="Genomic_DNA"/>
</dbReference>
<keyword evidence="4" id="KW-1185">Reference proteome</keyword>
<evidence type="ECO:0000256" key="1">
    <source>
        <dbReference type="SAM" id="MobiDB-lite"/>
    </source>
</evidence>
<proteinExistence type="predicted"/>
<organism evidence="3 4">
    <name type="scientific">Hibiscus sabdariffa</name>
    <name type="common">roselle</name>
    <dbReference type="NCBI Taxonomy" id="183260"/>
    <lineage>
        <taxon>Eukaryota</taxon>
        <taxon>Viridiplantae</taxon>
        <taxon>Streptophyta</taxon>
        <taxon>Embryophyta</taxon>
        <taxon>Tracheophyta</taxon>
        <taxon>Spermatophyta</taxon>
        <taxon>Magnoliopsida</taxon>
        <taxon>eudicotyledons</taxon>
        <taxon>Gunneridae</taxon>
        <taxon>Pentapetalae</taxon>
        <taxon>rosids</taxon>
        <taxon>malvids</taxon>
        <taxon>Malvales</taxon>
        <taxon>Malvaceae</taxon>
        <taxon>Malvoideae</taxon>
        <taxon>Hibiscus</taxon>
    </lineage>
</organism>
<accession>A0ABR2F4L1</accession>
<feature type="region of interest" description="Disordered" evidence="1">
    <location>
        <begin position="130"/>
        <end position="162"/>
    </location>
</feature>
<comment type="caution">
    <text evidence="3">The sequence shown here is derived from an EMBL/GenBank/DDBJ whole genome shotgun (WGS) entry which is preliminary data.</text>
</comment>
<evidence type="ECO:0000313" key="4">
    <source>
        <dbReference type="Proteomes" id="UP001472677"/>
    </source>
</evidence>
<gene>
    <name evidence="3" type="ORF">V6N12_028024</name>
</gene>
<feature type="compositionally biased region" description="Pro residues" evidence="1">
    <location>
        <begin position="133"/>
        <end position="157"/>
    </location>
</feature>
<feature type="chain" id="PRO_5046971670" evidence="2">
    <location>
        <begin position="25"/>
        <end position="240"/>
    </location>
</feature>
<name>A0ABR2F4L1_9ROSI</name>
<dbReference type="Proteomes" id="UP001472677">
    <property type="component" value="Unassembled WGS sequence"/>
</dbReference>
<feature type="signal peptide" evidence="2">
    <location>
        <begin position="1"/>
        <end position="24"/>
    </location>
</feature>
<protein>
    <submittedName>
        <fullName evidence="3">Uncharacterized protein</fullName>
    </submittedName>
</protein>
<evidence type="ECO:0000256" key="2">
    <source>
        <dbReference type="SAM" id="SignalP"/>
    </source>
</evidence>
<sequence length="240" mass="27012">MMKSFLIANFVAVFLVLVSVQVHGFAPFDFESDFPQNSRATQFSYEPQYFKESNPEVASLLSEPEFTQDSPTSLFSESELSQDSLEAQNFPEKTSQISGNGFPKEFEYPAEYFDAQVPFEIETDALREIKSPAPSPSETPSPSPSPSPSASPSPSEAPAPSEARNTCKYKCSLKCRKEDFPQLQKLCKQVCKMKCLLRYSVLIYQCTSRCAEFMPGNFKSEKKKAAGYVDYCFQKCIKKF</sequence>
<feature type="region of interest" description="Disordered" evidence="1">
    <location>
        <begin position="65"/>
        <end position="84"/>
    </location>
</feature>
<reference evidence="3 4" key="1">
    <citation type="journal article" date="2024" name="G3 (Bethesda)">
        <title>Genome assembly of Hibiscus sabdariffa L. provides insights into metabolisms of medicinal natural products.</title>
        <authorList>
            <person name="Kim T."/>
        </authorList>
    </citation>
    <scope>NUCLEOTIDE SEQUENCE [LARGE SCALE GENOMIC DNA]</scope>
    <source>
        <strain evidence="3">TK-2024</strain>
        <tissue evidence="3">Old leaves</tissue>
    </source>
</reference>
<evidence type="ECO:0000313" key="3">
    <source>
        <dbReference type="EMBL" id="KAK8571958.1"/>
    </source>
</evidence>